<protein>
    <submittedName>
        <fullName evidence="3">Minor capsid protein</fullName>
    </submittedName>
</protein>
<dbReference type="EMBL" id="JAJBZT010000001">
    <property type="protein sequence ID" value="MCB6182323.1"/>
    <property type="molecule type" value="Genomic_DNA"/>
</dbReference>
<dbReference type="Pfam" id="PF04233">
    <property type="entry name" value="Phage_Mu_F"/>
    <property type="match status" value="1"/>
</dbReference>
<proteinExistence type="predicted"/>
<evidence type="ECO:0000259" key="1">
    <source>
        <dbReference type="Pfam" id="PF04233"/>
    </source>
</evidence>
<sequence>MPNIDPVHLKAVFGMEPATAVQYLSQKGYRITWNWQDQLNEAHARAFTVAKAVRLDVLQDIRSGLADALKTGKTVEQFKDELTPLLQAKGWWGKQVVVDSQGNAEQIQLGSARRLKTIYQTNLQSAYMAGRYQQMEATKAALPYWMYVAVLDSRTRPSHRAMNGQVFAADDPVWDAMYPPNGFNCRCRVRALSDKMVQREGRKVSKSDGHMVKVSKQAGLDKRTGELHQIDVRGIRLKGIEGKDFVFSPDVGFDYNPGKAAFKPFMPPPDDNLPPTFLPGQHLPKMVPPTPLPEKAILPTGLPHEDYIKAFLSEFNASLEQPSVFKDVAEERLLISADLFRDGKGQWKVTKNGRERYLAALAKTIKSPDEIWMRWEESRSQPGKWLLKRRYLKAWLTDQDIFGIGVFEFGEDGWSGSTVFHTDATTAEARVAYIEKQRDGTLMYRRK</sequence>
<name>A0ABS8D2V6_9NEIS</name>
<keyword evidence="4" id="KW-1185">Reference proteome</keyword>
<dbReference type="Proteomes" id="UP001165395">
    <property type="component" value="Unassembled WGS sequence"/>
</dbReference>
<dbReference type="InterPro" id="IPR006528">
    <property type="entry name" value="Phage_head_morphogenesis_dom"/>
</dbReference>
<evidence type="ECO:0000259" key="2">
    <source>
        <dbReference type="Pfam" id="PF18810"/>
    </source>
</evidence>
<feature type="domain" description="Phage-Barnase-EndoU-ColicinE5/D-RelE like nuclease 2" evidence="2">
    <location>
        <begin position="310"/>
        <end position="445"/>
    </location>
</feature>
<gene>
    <name evidence="3" type="ORF">LIN78_01975</name>
</gene>
<organism evidence="3 4">
    <name type="scientific">Leeia speluncae</name>
    <dbReference type="NCBI Taxonomy" id="2884804"/>
    <lineage>
        <taxon>Bacteria</taxon>
        <taxon>Pseudomonadati</taxon>
        <taxon>Pseudomonadota</taxon>
        <taxon>Betaproteobacteria</taxon>
        <taxon>Neisseriales</taxon>
        <taxon>Leeiaceae</taxon>
        <taxon>Leeia</taxon>
    </lineage>
</organism>
<evidence type="ECO:0000313" key="3">
    <source>
        <dbReference type="EMBL" id="MCB6182323.1"/>
    </source>
</evidence>
<dbReference type="RefSeq" id="WP_227177934.1">
    <property type="nucleotide sequence ID" value="NZ_JAJBZT010000001.1"/>
</dbReference>
<reference evidence="3" key="1">
    <citation type="submission" date="2021-10" db="EMBL/GenBank/DDBJ databases">
        <title>The complete genome sequence of Leeia sp. TBRC 13508.</title>
        <authorList>
            <person name="Charoenyingcharoen P."/>
            <person name="Yukphan P."/>
        </authorList>
    </citation>
    <scope>NUCLEOTIDE SEQUENCE</scope>
    <source>
        <strain evidence="3">TBRC 13508</strain>
    </source>
</reference>
<evidence type="ECO:0000313" key="4">
    <source>
        <dbReference type="Proteomes" id="UP001165395"/>
    </source>
</evidence>
<dbReference type="Pfam" id="PF18810">
    <property type="entry name" value="PBECR2"/>
    <property type="match status" value="1"/>
</dbReference>
<dbReference type="InterPro" id="IPR041110">
    <property type="entry name" value="PBECR2"/>
</dbReference>
<comment type="caution">
    <text evidence="3">The sequence shown here is derived from an EMBL/GenBank/DDBJ whole genome shotgun (WGS) entry which is preliminary data.</text>
</comment>
<accession>A0ABS8D2V6</accession>
<dbReference type="NCBIfam" id="TIGR01641">
    <property type="entry name" value="phageSPP1_gp7"/>
    <property type="match status" value="1"/>
</dbReference>
<feature type="domain" description="Phage head morphogenesis" evidence="1">
    <location>
        <begin position="59"/>
        <end position="189"/>
    </location>
</feature>